<protein>
    <submittedName>
        <fullName evidence="1">DUF3499 family protein</fullName>
    </submittedName>
</protein>
<keyword evidence="2" id="KW-1185">Reference proteome</keyword>
<proteinExistence type="predicted"/>
<sequence length="87" mass="9339">MASIVAAGRIATLGVAMRRCSRTACTAEAVATLTYDYADSLAVLGPLSFTREPHSYDLCARHAERTSAPRGWQIIRHVTLGEVGFTA</sequence>
<dbReference type="OrthoDB" id="3216194at2"/>
<reference evidence="1 2" key="1">
    <citation type="submission" date="2019-11" db="EMBL/GenBank/DDBJ databases">
        <title>Agromyces kandeliae sp. nov., isolated from mangrove soil.</title>
        <authorList>
            <person name="Wang R."/>
        </authorList>
    </citation>
    <scope>NUCLEOTIDE SEQUENCE [LARGE SCALE GENOMIC DNA]</scope>
    <source>
        <strain evidence="1 2">JCM 11431</strain>
    </source>
</reference>
<evidence type="ECO:0000313" key="2">
    <source>
        <dbReference type="Proteomes" id="UP000480122"/>
    </source>
</evidence>
<evidence type="ECO:0000313" key="1">
    <source>
        <dbReference type="EMBL" id="MUN07004.1"/>
    </source>
</evidence>
<accession>A0A7C9HKA5</accession>
<dbReference type="InterPro" id="IPR021888">
    <property type="entry name" value="DUF3499"/>
</dbReference>
<dbReference type="EMBL" id="WODA01000014">
    <property type="protein sequence ID" value="MUN07004.1"/>
    <property type="molecule type" value="Genomic_DNA"/>
</dbReference>
<dbReference type="Proteomes" id="UP000480122">
    <property type="component" value="Unassembled WGS sequence"/>
</dbReference>
<comment type="caution">
    <text evidence="1">The sequence shown here is derived from an EMBL/GenBank/DDBJ whole genome shotgun (WGS) entry which is preliminary data.</text>
</comment>
<dbReference type="AlphaFoldDB" id="A0A7C9HKA5"/>
<gene>
    <name evidence="1" type="ORF">GLX25_07720</name>
</gene>
<organism evidence="1 2">
    <name type="scientific">Agromyces luteolus</name>
    <dbReference type="NCBI Taxonomy" id="88373"/>
    <lineage>
        <taxon>Bacteria</taxon>
        <taxon>Bacillati</taxon>
        <taxon>Actinomycetota</taxon>
        <taxon>Actinomycetes</taxon>
        <taxon>Micrococcales</taxon>
        <taxon>Microbacteriaceae</taxon>
        <taxon>Agromyces</taxon>
    </lineage>
</organism>
<dbReference type="Pfam" id="PF12005">
    <property type="entry name" value="DUF3499"/>
    <property type="match status" value="1"/>
</dbReference>
<name>A0A7C9HKA5_9MICO</name>